<evidence type="ECO:0000313" key="12">
    <source>
        <dbReference type="Proteomes" id="UP000177575"/>
    </source>
</evidence>
<organism evidence="11 12">
    <name type="scientific">Candidatus Veblenbacteria bacterium RIFOXYB1_FULL_43_13</name>
    <dbReference type="NCBI Taxonomy" id="1802426"/>
    <lineage>
        <taxon>Bacteria</taxon>
        <taxon>Candidatus Vebleniibacteriota</taxon>
    </lineage>
</organism>
<dbReference type="Pfam" id="PF01479">
    <property type="entry name" value="S4"/>
    <property type="match status" value="1"/>
</dbReference>
<dbReference type="AlphaFoldDB" id="A0A1G2Q4E5"/>
<comment type="function">
    <text evidence="7">One of the primary rRNA binding proteins, it binds directly to 16S rRNA where it nucleates assembly of the body of the 30S subunit.</text>
</comment>
<comment type="caution">
    <text evidence="11">The sequence shown here is derived from an EMBL/GenBank/DDBJ whole genome shotgun (WGS) entry which is preliminary data.</text>
</comment>
<evidence type="ECO:0000259" key="9">
    <source>
        <dbReference type="SMART" id="SM00363"/>
    </source>
</evidence>
<evidence type="ECO:0000259" key="10">
    <source>
        <dbReference type="SMART" id="SM01390"/>
    </source>
</evidence>
<dbReference type="PROSITE" id="PS50889">
    <property type="entry name" value="S4"/>
    <property type="match status" value="1"/>
</dbReference>
<keyword evidence="3 7" id="KW-0694">RNA-binding</keyword>
<dbReference type="SUPFAM" id="SSF55174">
    <property type="entry name" value="Alpha-L RNA-binding motif"/>
    <property type="match status" value="1"/>
</dbReference>
<dbReference type="InterPro" id="IPR022801">
    <property type="entry name" value="Ribosomal_uS4"/>
</dbReference>
<dbReference type="Gene3D" id="1.10.1050.10">
    <property type="entry name" value="Ribosomal Protein S4 Delta 41, Chain A, domain 1"/>
    <property type="match status" value="1"/>
</dbReference>
<dbReference type="EMBL" id="MHTC01000015">
    <property type="protein sequence ID" value="OHA55438.1"/>
    <property type="molecule type" value="Genomic_DNA"/>
</dbReference>
<feature type="domain" description="RNA-binding S4" evidence="9">
    <location>
        <begin position="93"/>
        <end position="153"/>
    </location>
</feature>
<dbReference type="GO" id="GO:0003735">
    <property type="term" value="F:structural constituent of ribosome"/>
    <property type="evidence" value="ECO:0007669"/>
    <property type="project" value="InterPro"/>
</dbReference>
<dbReference type="InterPro" id="IPR018079">
    <property type="entry name" value="Ribosomal_uS4_CS"/>
</dbReference>
<evidence type="ECO:0000256" key="7">
    <source>
        <dbReference type="HAMAP-Rule" id="MF_01306"/>
    </source>
</evidence>
<comment type="subunit">
    <text evidence="7">Part of the 30S ribosomal subunit. Contacts protein S5. The interaction surface between S4 and S5 is involved in control of translational fidelity.</text>
</comment>
<dbReference type="GO" id="GO:0015935">
    <property type="term" value="C:small ribosomal subunit"/>
    <property type="evidence" value="ECO:0007669"/>
    <property type="project" value="InterPro"/>
</dbReference>
<dbReference type="CDD" id="cd00165">
    <property type="entry name" value="S4"/>
    <property type="match status" value="1"/>
</dbReference>
<dbReference type="InterPro" id="IPR001912">
    <property type="entry name" value="Ribosomal_uS4_N"/>
</dbReference>
<dbReference type="SMART" id="SM01390">
    <property type="entry name" value="Ribosomal_S4"/>
    <property type="match status" value="1"/>
</dbReference>
<dbReference type="HAMAP" id="MF_01306_B">
    <property type="entry name" value="Ribosomal_uS4_B"/>
    <property type="match status" value="1"/>
</dbReference>
<dbReference type="InterPro" id="IPR005709">
    <property type="entry name" value="Ribosomal_uS4_bac-type"/>
</dbReference>
<dbReference type="PANTHER" id="PTHR11831:SF4">
    <property type="entry name" value="SMALL RIBOSOMAL SUBUNIT PROTEIN US4M"/>
    <property type="match status" value="1"/>
</dbReference>
<dbReference type="Pfam" id="PF00163">
    <property type="entry name" value="Ribosomal_S4"/>
    <property type="match status" value="1"/>
</dbReference>
<dbReference type="NCBIfam" id="NF003717">
    <property type="entry name" value="PRK05327.1"/>
    <property type="match status" value="1"/>
</dbReference>
<dbReference type="PROSITE" id="PS00632">
    <property type="entry name" value="RIBOSOMAL_S4"/>
    <property type="match status" value="1"/>
</dbReference>
<dbReference type="Proteomes" id="UP000177575">
    <property type="component" value="Unassembled WGS sequence"/>
</dbReference>
<evidence type="ECO:0000256" key="2">
    <source>
        <dbReference type="ARBA" id="ARBA00022730"/>
    </source>
</evidence>
<dbReference type="GO" id="GO:0006412">
    <property type="term" value="P:translation"/>
    <property type="evidence" value="ECO:0007669"/>
    <property type="project" value="UniProtKB-UniRule"/>
</dbReference>
<dbReference type="FunFam" id="3.10.290.10:FF:000001">
    <property type="entry name" value="30S ribosomal protein S4"/>
    <property type="match status" value="1"/>
</dbReference>
<proteinExistence type="inferred from homology"/>
<name>A0A1G2Q4E5_9BACT</name>
<evidence type="ECO:0000256" key="8">
    <source>
        <dbReference type="RuleBase" id="RU003699"/>
    </source>
</evidence>
<evidence type="ECO:0000256" key="1">
    <source>
        <dbReference type="ARBA" id="ARBA00007465"/>
    </source>
</evidence>
<dbReference type="GO" id="GO:0019843">
    <property type="term" value="F:rRNA binding"/>
    <property type="evidence" value="ECO:0007669"/>
    <property type="project" value="UniProtKB-UniRule"/>
</dbReference>
<dbReference type="GO" id="GO:0042274">
    <property type="term" value="P:ribosomal small subunit biogenesis"/>
    <property type="evidence" value="ECO:0007669"/>
    <property type="project" value="TreeGrafter"/>
</dbReference>
<evidence type="ECO:0000256" key="4">
    <source>
        <dbReference type="ARBA" id="ARBA00022980"/>
    </source>
</evidence>
<evidence type="ECO:0000256" key="6">
    <source>
        <dbReference type="ARBA" id="ARBA00035254"/>
    </source>
</evidence>
<evidence type="ECO:0000256" key="5">
    <source>
        <dbReference type="ARBA" id="ARBA00023274"/>
    </source>
</evidence>
<comment type="similarity">
    <text evidence="1 7 8">Belongs to the universal ribosomal protein uS4 family.</text>
</comment>
<keyword evidence="2 7" id="KW-0699">rRNA-binding</keyword>
<dbReference type="PANTHER" id="PTHR11831">
    <property type="entry name" value="30S 40S RIBOSOMAL PROTEIN"/>
    <property type="match status" value="1"/>
</dbReference>
<dbReference type="InterPro" id="IPR036986">
    <property type="entry name" value="S4_RNA-bd_sf"/>
</dbReference>
<keyword evidence="4 7" id="KW-0689">Ribosomal protein</keyword>
<accession>A0A1G2Q4E5</accession>
<protein>
    <recommendedName>
        <fullName evidence="6 7">Small ribosomal subunit protein uS4</fullName>
    </recommendedName>
</protein>
<dbReference type="Gene3D" id="3.10.290.10">
    <property type="entry name" value="RNA-binding S4 domain"/>
    <property type="match status" value="1"/>
</dbReference>
<dbReference type="NCBIfam" id="TIGR01017">
    <property type="entry name" value="rpsD_bact"/>
    <property type="match status" value="1"/>
</dbReference>
<gene>
    <name evidence="7" type="primary">rpsD</name>
    <name evidence="11" type="ORF">A2388_01415</name>
</gene>
<sequence length="204" mass="23791">MARYLGPKHSLCRRVGERMCTSDKCPVVKRNYPPGVHGPKGRPKLTGYGLQLREKQKARWLYGILERQFRRYYQEAIRQRGANDVILLQLLETRLDNIVYRLGFAKTRAGARQLVNHGHILVDGKRVDIPSYQVRPGQVVSVNQNFLKKPYWQNIAKVWGKQPVNYDWLQIDAKDIKGQLVARPLPEQIKPPFDIKLIIEFYSR</sequence>
<evidence type="ECO:0000256" key="3">
    <source>
        <dbReference type="ARBA" id="ARBA00022884"/>
    </source>
</evidence>
<dbReference type="InterPro" id="IPR002942">
    <property type="entry name" value="S4_RNA-bd"/>
</dbReference>
<keyword evidence="5 7" id="KW-0687">Ribonucleoprotein</keyword>
<dbReference type="SMART" id="SM00363">
    <property type="entry name" value="S4"/>
    <property type="match status" value="1"/>
</dbReference>
<evidence type="ECO:0000313" key="11">
    <source>
        <dbReference type="EMBL" id="OHA55438.1"/>
    </source>
</evidence>
<comment type="function">
    <text evidence="7">With S5 and S12 plays an important role in translational accuracy.</text>
</comment>
<feature type="domain" description="Small ribosomal subunit protein uS4 N-terminal" evidence="10">
    <location>
        <begin position="3"/>
        <end position="92"/>
    </location>
</feature>
<reference evidence="11 12" key="1">
    <citation type="journal article" date="2016" name="Nat. Commun.">
        <title>Thousands of microbial genomes shed light on interconnected biogeochemical processes in an aquifer system.</title>
        <authorList>
            <person name="Anantharaman K."/>
            <person name="Brown C.T."/>
            <person name="Hug L.A."/>
            <person name="Sharon I."/>
            <person name="Castelle C.J."/>
            <person name="Probst A.J."/>
            <person name="Thomas B.C."/>
            <person name="Singh A."/>
            <person name="Wilkins M.J."/>
            <person name="Karaoz U."/>
            <person name="Brodie E.L."/>
            <person name="Williams K.H."/>
            <person name="Hubbard S.S."/>
            <person name="Banfield J.F."/>
        </authorList>
    </citation>
    <scope>NUCLEOTIDE SEQUENCE [LARGE SCALE GENOMIC DNA]</scope>
</reference>